<comment type="caution">
    <text evidence="9">The sequence shown here is derived from an EMBL/GenBank/DDBJ whole genome shotgun (WGS) entry which is preliminary data.</text>
</comment>
<dbReference type="GO" id="GO:0005524">
    <property type="term" value="F:ATP binding"/>
    <property type="evidence" value="ECO:0007669"/>
    <property type="project" value="UniProtKB-KW"/>
</dbReference>
<dbReference type="Gene3D" id="3.40.50.300">
    <property type="entry name" value="P-loop containing nucleotide triphosphate hydrolases"/>
    <property type="match status" value="1"/>
</dbReference>
<evidence type="ECO:0000256" key="6">
    <source>
        <dbReference type="SAM" id="Phobius"/>
    </source>
</evidence>
<gene>
    <name evidence="9" type="ORF">D1O30_02375</name>
</gene>
<comment type="subcellular location">
    <subcellularLocation>
        <location evidence="1">Cell membrane</location>
        <topology evidence="1">Multi-pass membrane protein</topology>
    </subcellularLocation>
</comment>
<evidence type="ECO:0000256" key="5">
    <source>
        <dbReference type="ARBA" id="ARBA00023136"/>
    </source>
</evidence>
<dbReference type="InterPro" id="IPR003439">
    <property type="entry name" value="ABC_transporter-like_ATP-bd"/>
</dbReference>
<dbReference type="GO" id="GO:0016887">
    <property type="term" value="F:ATP hydrolysis activity"/>
    <property type="evidence" value="ECO:0007669"/>
    <property type="project" value="InterPro"/>
</dbReference>
<feature type="transmembrane region" description="Helical" evidence="6">
    <location>
        <begin position="81"/>
        <end position="106"/>
    </location>
</feature>
<proteinExistence type="predicted"/>
<keyword evidence="3 6" id="KW-0812">Transmembrane</keyword>
<dbReference type="AlphaFoldDB" id="A0A3M9XLF9"/>
<name>A0A3M9XLF9_9HYPH</name>
<feature type="transmembrane region" description="Helical" evidence="6">
    <location>
        <begin position="40"/>
        <end position="61"/>
    </location>
</feature>
<keyword evidence="5 6" id="KW-0472">Membrane</keyword>
<dbReference type="Pfam" id="PF06472">
    <property type="entry name" value="ABC_membrane_2"/>
    <property type="match status" value="1"/>
</dbReference>
<dbReference type="Proteomes" id="UP000268623">
    <property type="component" value="Unassembled WGS sequence"/>
</dbReference>
<dbReference type="SUPFAM" id="SSF52540">
    <property type="entry name" value="P-loop containing nucleoside triphosphate hydrolases"/>
    <property type="match status" value="1"/>
</dbReference>
<evidence type="ECO:0000259" key="8">
    <source>
        <dbReference type="PROSITE" id="PS50929"/>
    </source>
</evidence>
<evidence type="ECO:0000256" key="4">
    <source>
        <dbReference type="ARBA" id="ARBA00022989"/>
    </source>
</evidence>
<reference evidence="9 10" key="1">
    <citation type="submission" date="2018-08" db="EMBL/GenBank/DDBJ databases">
        <title>Genome sequence of Methylocystis hirsuta CSC1, a methanotroph able to accumulate PHAs.</title>
        <authorList>
            <person name="Bordel S."/>
            <person name="Rodriguez E."/>
            <person name="Gancedo J."/>
            <person name="Munoz R."/>
        </authorList>
    </citation>
    <scope>NUCLEOTIDE SEQUENCE [LARGE SCALE GENOMIC DNA]</scope>
    <source>
        <strain evidence="9 10">CSC1</strain>
    </source>
</reference>
<evidence type="ECO:0000313" key="9">
    <source>
        <dbReference type="EMBL" id="RNJ48645.1"/>
    </source>
</evidence>
<feature type="domain" description="ABC transporter" evidence="7">
    <location>
        <begin position="384"/>
        <end position="598"/>
    </location>
</feature>
<evidence type="ECO:0000256" key="3">
    <source>
        <dbReference type="ARBA" id="ARBA00022692"/>
    </source>
</evidence>
<dbReference type="GO" id="GO:0005886">
    <property type="term" value="C:plasma membrane"/>
    <property type="evidence" value="ECO:0007669"/>
    <property type="project" value="UniProtKB-SubCell"/>
</dbReference>
<dbReference type="Pfam" id="PF00005">
    <property type="entry name" value="ABC_tran"/>
    <property type="match status" value="1"/>
</dbReference>
<dbReference type="EMBL" id="QWDD01000001">
    <property type="protein sequence ID" value="RNJ48645.1"/>
    <property type="molecule type" value="Genomic_DNA"/>
</dbReference>
<protein>
    <submittedName>
        <fullName evidence="9">ABC transporter ATP-binding protein/permease</fullName>
    </submittedName>
</protein>
<evidence type="ECO:0000313" key="10">
    <source>
        <dbReference type="Proteomes" id="UP000268623"/>
    </source>
</evidence>
<keyword evidence="9" id="KW-0067">ATP-binding</keyword>
<dbReference type="InterPro" id="IPR036640">
    <property type="entry name" value="ABC1_TM_sf"/>
</dbReference>
<dbReference type="PANTHER" id="PTHR11384">
    <property type="entry name" value="ATP-BINDING CASSETTE, SUB-FAMILY D MEMBER"/>
    <property type="match status" value="1"/>
</dbReference>
<dbReference type="OrthoDB" id="9810134at2"/>
<feature type="transmembrane region" description="Helical" evidence="6">
    <location>
        <begin position="202"/>
        <end position="222"/>
    </location>
</feature>
<keyword evidence="4 6" id="KW-1133">Transmembrane helix</keyword>
<dbReference type="PROSITE" id="PS50893">
    <property type="entry name" value="ABC_TRANSPORTER_2"/>
    <property type="match status" value="1"/>
</dbReference>
<dbReference type="RefSeq" id="WP_123174643.1">
    <property type="nucleotide sequence ID" value="NZ_QWDD01000001.1"/>
</dbReference>
<dbReference type="PANTHER" id="PTHR11384:SF59">
    <property type="entry name" value="LYSOSOMAL COBALAMIN TRANSPORTER ABCD4"/>
    <property type="match status" value="1"/>
</dbReference>
<dbReference type="InterPro" id="IPR050835">
    <property type="entry name" value="ABC_transporter_sub-D"/>
</dbReference>
<evidence type="ECO:0000256" key="2">
    <source>
        <dbReference type="ARBA" id="ARBA00022448"/>
    </source>
</evidence>
<feature type="transmembrane region" description="Helical" evidence="6">
    <location>
        <begin position="163"/>
        <end position="182"/>
    </location>
</feature>
<evidence type="ECO:0000256" key="1">
    <source>
        <dbReference type="ARBA" id="ARBA00004651"/>
    </source>
</evidence>
<dbReference type="SUPFAM" id="SSF90123">
    <property type="entry name" value="ABC transporter transmembrane region"/>
    <property type="match status" value="1"/>
</dbReference>
<organism evidence="9 10">
    <name type="scientific">Methylocystis hirsuta</name>
    <dbReference type="NCBI Taxonomy" id="369798"/>
    <lineage>
        <taxon>Bacteria</taxon>
        <taxon>Pseudomonadati</taxon>
        <taxon>Pseudomonadota</taxon>
        <taxon>Alphaproteobacteria</taxon>
        <taxon>Hyphomicrobiales</taxon>
        <taxon>Methylocystaceae</taxon>
        <taxon>Methylocystis</taxon>
    </lineage>
</organism>
<dbReference type="GO" id="GO:0140359">
    <property type="term" value="F:ABC-type transporter activity"/>
    <property type="evidence" value="ECO:0007669"/>
    <property type="project" value="InterPro"/>
</dbReference>
<dbReference type="Gene3D" id="1.20.1560.10">
    <property type="entry name" value="ABC transporter type 1, transmembrane domain"/>
    <property type="match status" value="1"/>
</dbReference>
<keyword evidence="9" id="KW-0547">Nucleotide-binding</keyword>
<feature type="domain" description="ABC transmembrane type-1" evidence="8">
    <location>
        <begin position="47"/>
        <end position="346"/>
    </location>
</feature>
<keyword evidence="10" id="KW-1185">Reference proteome</keyword>
<dbReference type="PROSITE" id="PS50929">
    <property type="entry name" value="ABC_TM1F"/>
    <property type="match status" value="1"/>
</dbReference>
<sequence>MIDRDNPQQEEKARRTTAAGDLWPHLKMILDALRASRQRFALYWLGFALVVIISATAYGQIRLNAWNKPFYDALSRKELSAVIEQLLVFAYIAGALLVLNVAQTWLAQMAKLKLREGMTRDLFFQWLKSHRSFRIASLGEIGVNPDQRIHADAQRLAEVSTDLGVGLLQATLLLLSFVGVLWGLSEGVAFDLFDRKIVIPGYMVWCALLYASVASFASWRVGRPLVELGAQRYARESEMRFALMDVNEHGEAIAVSRGEKLVEDRLHRELDRLLDVLRRIVSATTNLTWVTAGYGWFTIVAPIIVAAPAYFAGSLTFGGLLMAVGAFTQVQQSLRWFVDNAGTIADWRATLHRVGGFRQALIDIDKAGLDARRITFEETSDDRFVLDELCILSPAGLTSLSDARVEIAPGEHVLIVGEPRSGKTRLFLAMAGLWTSGSGRIRLPSAESVLFVPKRAYIPDLSLRAIISYPSPSSDFSEEAYVAALTRFDLGHFAFLLDRVARWEKELTDPEQQQLAFARVLLHKPRFVVVDEAIESLSPQARQTLFDVFGQELAGTALIYVSGPKSQDKFFGRVLHLTLDARQRPPERSAASNARLAN</sequence>
<evidence type="ECO:0000259" key="7">
    <source>
        <dbReference type="PROSITE" id="PS50893"/>
    </source>
</evidence>
<accession>A0A3M9XLF9</accession>
<keyword evidence="2" id="KW-0813">Transport</keyword>
<dbReference type="InterPro" id="IPR027417">
    <property type="entry name" value="P-loop_NTPase"/>
</dbReference>
<dbReference type="InterPro" id="IPR011527">
    <property type="entry name" value="ABC1_TM_dom"/>
</dbReference>